<dbReference type="RefSeq" id="WP_169395468.1">
    <property type="nucleotide sequence ID" value="NZ_BAAAJH010000007.1"/>
</dbReference>
<keyword evidence="6" id="KW-0479">Metal-binding</keyword>
<sequence>MTLFSPLRVGPLTLPTRIVFCAHLTGSALDGLPTEQHAAYYAARAAGGAGLIVTEEHSVHPDDRPYEKLLRGHDPAAVPGYRRLTAAVHAHGVPVLAQLNHNGAQSSGMYSRRPLLAPSPVADPLFREVPKEITAAEIREVVAGYARTAGHCAAGGFDGVEIQCSQASLLRQFLSPLTNRRTDRYGGDLAGRARIVLEVLAAVREAIGPRRALGVRLCGDEGIPGGTTLAEAVATARLLAADGRVDYLNTSVGVATATLHLVEPPMPVRAGYALPVAAAIRAAVALPVVGVGRFTDPADAARALAEGHCDLVGVVRGQIADPEFAAHARSGRPGRTCVGCNQECAGRVGLNQPLGCLVNPRAGQEAVALPPPRIPRESPVSGARVAEIPWASRPLRRGRAVLVVGGGPAGLSAAATAAARGHRVTLCEREQRTGGQVAVAASTPGRAGFGAVVSDLLAECDGVDIRTGVTVDAAFVERERPDAVVLATGARPARPAWAGSLARVADVRDVLTGRVVPTGSVLVYDELGFHPATSVAEHLAAAGCAVEIATPAMVVGQDLGLTLDMELFHRRAHAAGITMTTDRVVLAAAPARSGVMLTVLDHAVDAVSEIGYAWVVTAVPPEPEDALWRALRGQDVPVHRIGDCLAPRRAAAAVREGHRIGVAL</sequence>
<dbReference type="NCBIfam" id="TIGR03997">
    <property type="entry name" value="mycofact_OYE_2"/>
    <property type="match status" value="1"/>
</dbReference>
<protein>
    <submittedName>
        <fullName evidence="12">Mycofactocin system FadH/OYE family oxidoreductase 2</fullName>
    </submittedName>
</protein>
<evidence type="ECO:0000259" key="10">
    <source>
        <dbReference type="Pfam" id="PF00724"/>
    </source>
</evidence>
<dbReference type="SUPFAM" id="SSF51395">
    <property type="entry name" value="FMN-linked oxidoreductases"/>
    <property type="match status" value="1"/>
</dbReference>
<evidence type="ECO:0000256" key="7">
    <source>
        <dbReference type="ARBA" id="ARBA00023002"/>
    </source>
</evidence>
<reference evidence="12 13" key="1">
    <citation type="submission" date="2020-04" db="EMBL/GenBank/DDBJ databases">
        <authorList>
            <person name="Klaysubun C."/>
            <person name="Duangmal K."/>
            <person name="Lipun K."/>
        </authorList>
    </citation>
    <scope>NUCLEOTIDE SEQUENCE [LARGE SCALE GENOMIC DNA]</scope>
    <source>
        <strain evidence="12 13">JCM 11839</strain>
    </source>
</reference>
<dbReference type="Pfam" id="PF07992">
    <property type="entry name" value="Pyr_redox_2"/>
    <property type="match status" value="1"/>
</dbReference>
<dbReference type="PANTHER" id="PTHR42917:SF2">
    <property type="entry name" value="2,4-DIENOYL-COA REDUCTASE [(2E)-ENOYL-COA-PRODUCING]"/>
    <property type="match status" value="1"/>
</dbReference>
<dbReference type="Proteomes" id="UP001296706">
    <property type="component" value="Unassembled WGS sequence"/>
</dbReference>
<feature type="domain" description="FAD/NAD(P)-binding" evidence="11">
    <location>
        <begin position="400"/>
        <end position="505"/>
    </location>
</feature>
<keyword evidence="8" id="KW-0408">Iron</keyword>
<organism evidence="12 13">
    <name type="scientific">Pseudonocardia xinjiangensis</name>
    <dbReference type="NCBI Taxonomy" id="75289"/>
    <lineage>
        <taxon>Bacteria</taxon>
        <taxon>Bacillati</taxon>
        <taxon>Actinomycetota</taxon>
        <taxon>Actinomycetes</taxon>
        <taxon>Pseudonocardiales</taxon>
        <taxon>Pseudonocardiaceae</taxon>
        <taxon>Pseudonocardia</taxon>
    </lineage>
</organism>
<accession>A0ABX1RCL9</accession>
<dbReference type="InterPro" id="IPR023987">
    <property type="entry name" value="CHP03977_oxidoreductase"/>
</dbReference>
<dbReference type="Gene3D" id="3.20.20.70">
    <property type="entry name" value="Aldolase class I"/>
    <property type="match status" value="1"/>
</dbReference>
<dbReference type="InterPro" id="IPR051793">
    <property type="entry name" value="NADH:flavin_oxidoreductase"/>
</dbReference>
<evidence type="ECO:0000313" key="13">
    <source>
        <dbReference type="Proteomes" id="UP001296706"/>
    </source>
</evidence>
<keyword evidence="9" id="KW-0411">Iron-sulfur</keyword>
<dbReference type="InterPro" id="IPR001155">
    <property type="entry name" value="OxRdtase_FMN_N"/>
</dbReference>
<dbReference type="PANTHER" id="PTHR42917">
    <property type="entry name" value="2,4-DIENOYL-COA REDUCTASE"/>
    <property type="match status" value="1"/>
</dbReference>
<comment type="cofactor">
    <cofactor evidence="2">
        <name>[4Fe-4S] cluster</name>
        <dbReference type="ChEBI" id="CHEBI:49883"/>
    </cofactor>
</comment>
<dbReference type="Gene3D" id="3.50.50.60">
    <property type="entry name" value="FAD/NAD(P)-binding domain"/>
    <property type="match status" value="1"/>
</dbReference>
<dbReference type="InterPro" id="IPR036188">
    <property type="entry name" value="FAD/NAD-bd_sf"/>
</dbReference>
<evidence type="ECO:0000256" key="4">
    <source>
        <dbReference type="ARBA" id="ARBA00022630"/>
    </source>
</evidence>
<gene>
    <name evidence="12" type="ORF">HF577_09905</name>
</gene>
<evidence type="ECO:0000256" key="9">
    <source>
        <dbReference type="ARBA" id="ARBA00023014"/>
    </source>
</evidence>
<dbReference type="Gene3D" id="3.40.50.720">
    <property type="entry name" value="NAD(P)-binding Rossmann-like Domain"/>
    <property type="match status" value="1"/>
</dbReference>
<evidence type="ECO:0000313" key="12">
    <source>
        <dbReference type="EMBL" id="NMH77399.1"/>
    </source>
</evidence>
<dbReference type="EMBL" id="JAAXKY010000023">
    <property type="protein sequence ID" value="NMH77399.1"/>
    <property type="molecule type" value="Genomic_DNA"/>
</dbReference>
<proteinExistence type="inferred from homology"/>
<evidence type="ECO:0000256" key="3">
    <source>
        <dbReference type="ARBA" id="ARBA00011048"/>
    </source>
</evidence>
<comment type="cofactor">
    <cofactor evidence="1">
        <name>FMN</name>
        <dbReference type="ChEBI" id="CHEBI:58210"/>
    </cofactor>
</comment>
<evidence type="ECO:0000256" key="8">
    <source>
        <dbReference type="ARBA" id="ARBA00023004"/>
    </source>
</evidence>
<evidence type="ECO:0000256" key="6">
    <source>
        <dbReference type="ARBA" id="ARBA00022723"/>
    </source>
</evidence>
<keyword evidence="5" id="KW-0288">FMN</keyword>
<keyword evidence="13" id="KW-1185">Reference proteome</keyword>
<name>A0ABX1RCL9_9PSEU</name>
<comment type="caution">
    <text evidence="12">The sequence shown here is derived from an EMBL/GenBank/DDBJ whole genome shotgun (WGS) entry which is preliminary data.</text>
</comment>
<dbReference type="Pfam" id="PF00724">
    <property type="entry name" value="Oxidored_FMN"/>
    <property type="match status" value="1"/>
</dbReference>
<evidence type="ECO:0000256" key="2">
    <source>
        <dbReference type="ARBA" id="ARBA00001966"/>
    </source>
</evidence>
<keyword evidence="4" id="KW-0285">Flavoprotein</keyword>
<feature type="domain" description="NADH:flavin oxidoreductase/NADH oxidase N-terminal" evidence="10">
    <location>
        <begin position="3"/>
        <end position="333"/>
    </location>
</feature>
<evidence type="ECO:0000259" key="11">
    <source>
        <dbReference type="Pfam" id="PF07992"/>
    </source>
</evidence>
<evidence type="ECO:0000256" key="1">
    <source>
        <dbReference type="ARBA" id="ARBA00001917"/>
    </source>
</evidence>
<dbReference type="SUPFAM" id="SSF51905">
    <property type="entry name" value="FAD/NAD(P)-binding domain"/>
    <property type="match status" value="1"/>
</dbReference>
<comment type="similarity">
    <text evidence="3">In the N-terminal section; belongs to the NADH:flavin oxidoreductase/NADH oxidase family.</text>
</comment>
<dbReference type="InterPro" id="IPR023753">
    <property type="entry name" value="FAD/NAD-binding_dom"/>
</dbReference>
<evidence type="ECO:0000256" key="5">
    <source>
        <dbReference type="ARBA" id="ARBA00022643"/>
    </source>
</evidence>
<dbReference type="InterPro" id="IPR013785">
    <property type="entry name" value="Aldolase_TIM"/>
</dbReference>
<keyword evidence="7" id="KW-0560">Oxidoreductase</keyword>
<dbReference type="SUPFAM" id="SSF51971">
    <property type="entry name" value="Nucleotide-binding domain"/>
    <property type="match status" value="1"/>
</dbReference>